<organism evidence="2 3">
    <name type="scientific">Paenibacillus amylolyticus</name>
    <dbReference type="NCBI Taxonomy" id="1451"/>
    <lineage>
        <taxon>Bacteria</taxon>
        <taxon>Bacillati</taxon>
        <taxon>Bacillota</taxon>
        <taxon>Bacilli</taxon>
        <taxon>Bacillales</taxon>
        <taxon>Paenibacillaceae</taxon>
        <taxon>Paenibacillus</taxon>
    </lineage>
</organism>
<proteinExistence type="predicted"/>
<evidence type="ECO:0000256" key="1">
    <source>
        <dbReference type="SAM" id="MobiDB-lite"/>
    </source>
</evidence>
<evidence type="ECO:0000313" key="3">
    <source>
        <dbReference type="Proteomes" id="UP001364764"/>
    </source>
</evidence>
<feature type="compositionally biased region" description="Polar residues" evidence="1">
    <location>
        <begin position="1"/>
        <end position="11"/>
    </location>
</feature>
<dbReference type="Proteomes" id="UP001364764">
    <property type="component" value="Chromosome"/>
</dbReference>
<name>A0ABD8ARN2_PAEAM</name>
<dbReference type="AlphaFoldDB" id="A0ABD8ARN2"/>
<protein>
    <submittedName>
        <fullName evidence="2">Uncharacterized protein</fullName>
    </submittedName>
</protein>
<accession>A0ABD8ARN2</accession>
<dbReference type="RefSeq" id="WP_338707151.1">
    <property type="nucleotide sequence ID" value="NZ_CP145892.1"/>
</dbReference>
<reference evidence="2 3" key="1">
    <citation type="submission" date="2024-02" db="EMBL/GenBank/DDBJ databases">
        <title>Complete sequences of two Paenibacillus sp. strains and one Lysinibacillus strain isolated from the environment on STAA medium highlight biotechnological potential.</title>
        <authorList>
            <person name="Attere S.A."/>
            <person name="Piche L.C."/>
            <person name="Intertaglia L."/>
            <person name="Lami R."/>
            <person name="Charette S.J."/>
            <person name="Vincent A.T."/>
        </authorList>
    </citation>
    <scope>NUCLEOTIDE SEQUENCE [LARGE SCALE GENOMIC DNA]</scope>
    <source>
        <strain evidence="2 3">Y5S-7</strain>
    </source>
</reference>
<dbReference type="GeneID" id="93479249"/>
<evidence type="ECO:0000313" key="2">
    <source>
        <dbReference type="EMBL" id="WWP20080.1"/>
    </source>
</evidence>
<gene>
    <name evidence="2" type="ORF">V6668_27250</name>
</gene>
<feature type="region of interest" description="Disordered" evidence="1">
    <location>
        <begin position="1"/>
        <end position="20"/>
    </location>
</feature>
<dbReference type="EMBL" id="CP145892">
    <property type="protein sequence ID" value="WWP20080.1"/>
    <property type="molecule type" value="Genomic_DNA"/>
</dbReference>
<sequence length="55" mass="6099">MTNNIKSNMDESTPGLPRVPHEADSVFKRIRLLKSSRSPSLANHVHGAVPVIDYD</sequence>